<reference evidence="1 2" key="1">
    <citation type="submission" date="2016-04" db="EMBL/GenBank/DDBJ databases">
        <authorList>
            <person name="Evans L.H."/>
            <person name="Alamgir A."/>
            <person name="Owens N."/>
            <person name="Weber N.D."/>
            <person name="Virtaneva K."/>
            <person name="Barbian K."/>
            <person name="Babar A."/>
            <person name="Rosenke K."/>
        </authorList>
    </citation>
    <scope>NUCLEOTIDE SEQUENCE [LARGE SCALE GENOMIC DNA]</scope>
    <source>
        <strain evidence="1 2">CCM 8644</strain>
    </source>
</reference>
<evidence type="ECO:0008006" key="3">
    <source>
        <dbReference type="Google" id="ProtNLM"/>
    </source>
</evidence>
<comment type="caution">
    <text evidence="1">The sequence shown here is derived from an EMBL/GenBank/DDBJ whole genome shotgun (WGS) entry which is preliminary data.</text>
</comment>
<organism evidence="1 2">
    <name type="scientific">Pedobacter psychrophilus</name>
    <dbReference type="NCBI Taxonomy" id="1826909"/>
    <lineage>
        <taxon>Bacteria</taxon>
        <taxon>Pseudomonadati</taxon>
        <taxon>Bacteroidota</taxon>
        <taxon>Sphingobacteriia</taxon>
        <taxon>Sphingobacteriales</taxon>
        <taxon>Sphingobacteriaceae</taxon>
        <taxon>Pedobacter</taxon>
    </lineage>
</organism>
<dbReference type="AlphaFoldDB" id="A0A179DD40"/>
<gene>
    <name evidence="1" type="ORF">A5893_13060</name>
</gene>
<reference evidence="1 2" key="2">
    <citation type="submission" date="2016-06" db="EMBL/GenBank/DDBJ databases">
        <title>Pedobacter psychrophilus sp. nov., isolated from Antarctic fragmentary rock.</title>
        <authorList>
            <person name="Svec P."/>
        </authorList>
    </citation>
    <scope>NUCLEOTIDE SEQUENCE [LARGE SCALE GENOMIC DNA]</scope>
    <source>
        <strain evidence="1 2">CCM 8644</strain>
    </source>
</reference>
<dbReference type="EMBL" id="LWHJ01000029">
    <property type="protein sequence ID" value="OAQ38961.1"/>
    <property type="molecule type" value="Genomic_DNA"/>
</dbReference>
<evidence type="ECO:0000313" key="2">
    <source>
        <dbReference type="Proteomes" id="UP000078459"/>
    </source>
</evidence>
<evidence type="ECO:0000313" key="1">
    <source>
        <dbReference type="EMBL" id="OAQ38961.1"/>
    </source>
</evidence>
<sequence length="174" mass="20294">MTRRDYLQKLLLLAGSGLLIPSCINADGLISSRLIHIKISSYQESIFSEYLENLLPSNQTYGAKELHLSAFTLKMFDDCYSEDNQEKLEEGFYELEKFFKSNIIDYSKLNTIEKTAFYQRLCKKHNHPQNLQFLLKESHKWAVIGYQNSEYVMTKFVTYELVPGNYYGCVKLKA</sequence>
<accession>A0A179DD40</accession>
<protein>
    <recommendedName>
        <fullName evidence="3">Gluconate 2-dehydrogenase subunit 3 family protein</fullName>
    </recommendedName>
</protein>
<dbReference type="STRING" id="1826909.A5893_13060"/>
<name>A0A179DD40_9SPHI</name>
<dbReference type="Proteomes" id="UP000078459">
    <property type="component" value="Unassembled WGS sequence"/>
</dbReference>
<dbReference type="RefSeq" id="WP_068823113.1">
    <property type="nucleotide sequence ID" value="NZ_LWHJ01000029.1"/>
</dbReference>
<dbReference type="InterPro" id="IPR027056">
    <property type="entry name" value="Gluconate_2DH_su3"/>
</dbReference>
<proteinExistence type="predicted"/>
<dbReference type="Pfam" id="PF13618">
    <property type="entry name" value="Gluconate_2-dh3"/>
    <property type="match status" value="1"/>
</dbReference>
<keyword evidence="2" id="KW-1185">Reference proteome</keyword>
<dbReference type="OrthoDB" id="6385145at2"/>